<sequence length="136" mass="15380">MSEDMTEFVVQHITTCNAITIVDESSPPTEFNRTLQELQATARADPAHGHPLTCVSSRFPSNSSILPYWKIRVSLHTVWELNLCGQWIIVPATFLRRTQARLHDSHRGVETTKSLMLHRLCFGQALTPISRTQSLP</sequence>
<comment type="caution">
    <text evidence="1">The sequence shown here is derived from an EMBL/GenBank/DDBJ whole genome shotgun (WGS) entry which is preliminary data.</text>
</comment>
<protein>
    <submittedName>
        <fullName evidence="1">Uncharacterized protein</fullName>
    </submittedName>
</protein>
<keyword evidence="2" id="KW-1185">Reference proteome</keyword>
<evidence type="ECO:0000313" key="2">
    <source>
        <dbReference type="Proteomes" id="UP001381693"/>
    </source>
</evidence>
<dbReference type="EMBL" id="JAXCGZ010006152">
    <property type="protein sequence ID" value="KAK7080066.1"/>
    <property type="molecule type" value="Genomic_DNA"/>
</dbReference>
<evidence type="ECO:0000313" key="1">
    <source>
        <dbReference type="EMBL" id="KAK7080066.1"/>
    </source>
</evidence>
<dbReference type="Proteomes" id="UP001381693">
    <property type="component" value="Unassembled WGS sequence"/>
</dbReference>
<feature type="non-terminal residue" evidence="1">
    <location>
        <position position="136"/>
    </location>
</feature>
<name>A0AAN8XC44_HALRR</name>
<organism evidence="1 2">
    <name type="scientific">Halocaridina rubra</name>
    <name type="common">Hawaiian red shrimp</name>
    <dbReference type="NCBI Taxonomy" id="373956"/>
    <lineage>
        <taxon>Eukaryota</taxon>
        <taxon>Metazoa</taxon>
        <taxon>Ecdysozoa</taxon>
        <taxon>Arthropoda</taxon>
        <taxon>Crustacea</taxon>
        <taxon>Multicrustacea</taxon>
        <taxon>Malacostraca</taxon>
        <taxon>Eumalacostraca</taxon>
        <taxon>Eucarida</taxon>
        <taxon>Decapoda</taxon>
        <taxon>Pleocyemata</taxon>
        <taxon>Caridea</taxon>
        <taxon>Atyoidea</taxon>
        <taxon>Atyidae</taxon>
        <taxon>Halocaridina</taxon>
    </lineage>
</organism>
<accession>A0AAN8XC44</accession>
<reference evidence="1 2" key="1">
    <citation type="submission" date="2023-11" db="EMBL/GenBank/DDBJ databases">
        <title>Halocaridina rubra genome assembly.</title>
        <authorList>
            <person name="Smith C."/>
        </authorList>
    </citation>
    <scope>NUCLEOTIDE SEQUENCE [LARGE SCALE GENOMIC DNA]</scope>
    <source>
        <strain evidence="1">EP-1</strain>
        <tissue evidence="1">Whole</tissue>
    </source>
</reference>
<dbReference type="AlphaFoldDB" id="A0AAN8XC44"/>
<proteinExistence type="predicted"/>
<gene>
    <name evidence="1" type="ORF">SK128_010085</name>
</gene>